<dbReference type="OrthoDB" id="5404564at2759"/>
<dbReference type="AlphaFoldDB" id="A0A6A6EJ68"/>
<name>A0A6A6EJ68_9PEZI</name>
<reference evidence="1" key="1">
    <citation type="journal article" date="2020" name="Stud. Mycol.">
        <title>101 Dothideomycetes genomes: a test case for predicting lifestyles and emergence of pathogens.</title>
        <authorList>
            <person name="Haridas S."/>
            <person name="Albert R."/>
            <person name="Binder M."/>
            <person name="Bloem J."/>
            <person name="Labutti K."/>
            <person name="Salamov A."/>
            <person name="Andreopoulos B."/>
            <person name="Baker S."/>
            <person name="Barry K."/>
            <person name="Bills G."/>
            <person name="Bluhm B."/>
            <person name="Cannon C."/>
            <person name="Castanera R."/>
            <person name="Culley D."/>
            <person name="Daum C."/>
            <person name="Ezra D."/>
            <person name="Gonzalez J."/>
            <person name="Henrissat B."/>
            <person name="Kuo A."/>
            <person name="Liang C."/>
            <person name="Lipzen A."/>
            <person name="Lutzoni F."/>
            <person name="Magnuson J."/>
            <person name="Mondo S."/>
            <person name="Nolan M."/>
            <person name="Ohm R."/>
            <person name="Pangilinan J."/>
            <person name="Park H.-J."/>
            <person name="Ramirez L."/>
            <person name="Alfaro M."/>
            <person name="Sun H."/>
            <person name="Tritt A."/>
            <person name="Yoshinaga Y."/>
            <person name="Zwiers L.-H."/>
            <person name="Turgeon B."/>
            <person name="Goodwin S."/>
            <person name="Spatafora J."/>
            <person name="Crous P."/>
            <person name="Grigoriev I."/>
        </authorList>
    </citation>
    <scope>NUCLEOTIDE SEQUENCE</scope>
    <source>
        <strain evidence="1">CBS 207.26</strain>
    </source>
</reference>
<gene>
    <name evidence="1" type="ORF">K469DRAFT_360796</name>
</gene>
<dbReference type="EMBL" id="ML994617">
    <property type="protein sequence ID" value="KAF2190972.1"/>
    <property type="molecule type" value="Genomic_DNA"/>
</dbReference>
<evidence type="ECO:0000313" key="1">
    <source>
        <dbReference type="EMBL" id="KAF2190972.1"/>
    </source>
</evidence>
<organism evidence="1 2">
    <name type="scientific">Zopfia rhizophila CBS 207.26</name>
    <dbReference type="NCBI Taxonomy" id="1314779"/>
    <lineage>
        <taxon>Eukaryota</taxon>
        <taxon>Fungi</taxon>
        <taxon>Dikarya</taxon>
        <taxon>Ascomycota</taxon>
        <taxon>Pezizomycotina</taxon>
        <taxon>Dothideomycetes</taxon>
        <taxon>Dothideomycetes incertae sedis</taxon>
        <taxon>Zopfiaceae</taxon>
        <taxon>Zopfia</taxon>
    </lineage>
</organism>
<keyword evidence="2" id="KW-1185">Reference proteome</keyword>
<sequence length="60" mass="6730">MLLTMDYTVNSLQTAIRELHDEISGPTSVFHRGGQTKRTELGKLIQRCDASLKDLENLLA</sequence>
<evidence type="ECO:0008006" key="3">
    <source>
        <dbReference type="Google" id="ProtNLM"/>
    </source>
</evidence>
<accession>A0A6A6EJ68</accession>
<dbReference type="Proteomes" id="UP000800200">
    <property type="component" value="Unassembled WGS sequence"/>
</dbReference>
<protein>
    <recommendedName>
        <fullName evidence="3">Fungal N-terminal domain-containing protein</fullName>
    </recommendedName>
</protein>
<proteinExistence type="predicted"/>
<evidence type="ECO:0000313" key="2">
    <source>
        <dbReference type="Proteomes" id="UP000800200"/>
    </source>
</evidence>